<dbReference type="PROSITE" id="PS00108">
    <property type="entry name" value="PROTEIN_KINASE_ST"/>
    <property type="match status" value="1"/>
</dbReference>
<evidence type="ECO:0000256" key="8">
    <source>
        <dbReference type="SAM" id="Phobius"/>
    </source>
</evidence>
<keyword evidence="3 6" id="KW-0547">Nucleotide-binding</keyword>
<organism evidence="10 11">
    <name type="scientific">Ktedonospora formicarum</name>
    <dbReference type="NCBI Taxonomy" id="2778364"/>
    <lineage>
        <taxon>Bacteria</taxon>
        <taxon>Bacillati</taxon>
        <taxon>Chloroflexota</taxon>
        <taxon>Ktedonobacteria</taxon>
        <taxon>Ktedonobacterales</taxon>
        <taxon>Ktedonobacteraceae</taxon>
        <taxon>Ktedonospora</taxon>
    </lineage>
</organism>
<evidence type="ECO:0000256" key="5">
    <source>
        <dbReference type="ARBA" id="ARBA00022840"/>
    </source>
</evidence>
<dbReference type="Proteomes" id="UP000612362">
    <property type="component" value="Unassembled WGS sequence"/>
</dbReference>
<proteinExistence type="predicted"/>
<dbReference type="InterPro" id="IPR011009">
    <property type="entry name" value="Kinase-like_dom_sf"/>
</dbReference>
<dbReference type="SUPFAM" id="SSF56112">
    <property type="entry name" value="Protein kinase-like (PK-like)"/>
    <property type="match status" value="1"/>
</dbReference>
<evidence type="ECO:0000256" key="6">
    <source>
        <dbReference type="PROSITE-ProRule" id="PRU10141"/>
    </source>
</evidence>
<evidence type="ECO:0000313" key="10">
    <source>
        <dbReference type="EMBL" id="GHO42157.1"/>
    </source>
</evidence>
<gene>
    <name evidence="10" type="ORF">KSX_03200</name>
</gene>
<dbReference type="GO" id="GO:0005524">
    <property type="term" value="F:ATP binding"/>
    <property type="evidence" value="ECO:0007669"/>
    <property type="project" value="UniProtKB-UniRule"/>
</dbReference>
<dbReference type="SUPFAM" id="SSF110296">
    <property type="entry name" value="Oligoxyloglucan reducing end-specific cellobiohydrolase"/>
    <property type="match status" value="1"/>
</dbReference>
<dbReference type="InterPro" id="IPR000719">
    <property type="entry name" value="Prot_kinase_dom"/>
</dbReference>
<accession>A0A8J3HWV7</accession>
<dbReference type="AlphaFoldDB" id="A0A8J3HWV7"/>
<comment type="caution">
    <text evidence="10">The sequence shown here is derived from an EMBL/GenBank/DDBJ whole genome shotgun (WGS) entry which is preliminary data.</text>
</comment>
<keyword evidence="8" id="KW-0812">Transmembrane</keyword>
<protein>
    <recommendedName>
        <fullName evidence="1">non-specific serine/threonine protein kinase</fullName>
        <ecNumber evidence="1">2.7.11.1</ecNumber>
    </recommendedName>
</protein>
<dbReference type="Pfam" id="PF00069">
    <property type="entry name" value="Pkinase"/>
    <property type="match status" value="1"/>
</dbReference>
<feature type="binding site" evidence="6">
    <location>
        <position position="40"/>
    </location>
    <ligand>
        <name>ATP</name>
        <dbReference type="ChEBI" id="CHEBI:30616"/>
    </ligand>
</feature>
<dbReference type="PROSITE" id="PS50011">
    <property type="entry name" value="PROTEIN_KINASE_DOM"/>
    <property type="match status" value="1"/>
</dbReference>
<dbReference type="RefSeq" id="WP_220191735.1">
    <property type="nucleotide sequence ID" value="NZ_BNJF01000001.1"/>
</dbReference>
<keyword evidence="4" id="KW-0418">Kinase</keyword>
<evidence type="ECO:0000256" key="2">
    <source>
        <dbReference type="ARBA" id="ARBA00022679"/>
    </source>
</evidence>
<evidence type="ECO:0000256" key="7">
    <source>
        <dbReference type="SAM" id="MobiDB-lite"/>
    </source>
</evidence>
<dbReference type="CDD" id="cd14014">
    <property type="entry name" value="STKc_PknB_like"/>
    <property type="match status" value="1"/>
</dbReference>
<name>A0A8J3HWV7_9CHLR</name>
<dbReference type="Gene3D" id="3.30.200.20">
    <property type="entry name" value="Phosphorylase Kinase, domain 1"/>
    <property type="match status" value="1"/>
</dbReference>
<dbReference type="EMBL" id="BNJF01000001">
    <property type="protein sequence ID" value="GHO42157.1"/>
    <property type="molecule type" value="Genomic_DNA"/>
</dbReference>
<dbReference type="PROSITE" id="PS00107">
    <property type="entry name" value="PROTEIN_KINASE_ATP"/>
    <property type="match status" value="1"/>
</dbReference>
<keyword evidence="8" id="KW-1133">Transmembrane helix</keyword>
<keyword evidence="8" id="KW-0472">Membrane</keyword>
<evidence type="ECO:0000256" key="1">
    <source>
        <dbReference type="ARBA" id="ARBA00012513"/>
    </source>
</evidence>
<feature type="transmembrane region" description="Helical" evidence="8">
    <location>
        <begin position="393"/>
        <end position="414"/>
    </location>
</feature>
<dbReference type="EC" id="2.7.11.1" evidence="1"/>
<feature type="compositionally biased region" description="Polar residues" evidence="7">
    <location>
        <begin position="366"/>
        <end position="379"/>
    </location>
</feature>
<dbReference type="InterPro" id="IPR008271">
    <property type="entry name" value="Ser/Thr_kinase_AS"/>
</dbReference>
<dbReference type="Gene3D" id="1.10.510.10">
    <property type="entry name" value="Transferase(Phosphotransferase) domain 1"/>
    <property type="match status" value="1"/>
</dbReference>
<keyword evidence="2" id="KW-0808">Transferase</keyword>
<keyword evidence="5 6" id="KW-0067">ATP-binding</keyword>
<evidence type="ECO:0000313" key="11">
    <source>
        <dbReference type="Proteomes" id="UP000612362"/>
    </source>
</evidence>
<evidence type="ECO:0000256" key="4">
    <source>
        <dbReference type="ARBA" id="ARBA00022777"/>
    </source>
</evidence>
<feature type="domain" description="Protein kinase" evidence="9">
    <location>
        <begin position="11"/>
        <end position="289"/>
    </location>
</feature>
<evidence type="ECO:0000256" key="3">
    <source>
        <dbReference type="ARBA" id="ARBA00022741"/>
    </source>
</evidence>
<keyword evidence="11" id="KW-1185">Reference proteome</keyword>
<dbReference type="SMART" id="SM00220">
    <property type="entry name" value="S_TKc"/>
    <property type="match status" value="1"/>
</dbReference>
<feature type="region of interest" description="Disordered" evidence="7">
    <location>
        <begin position="366"/>
        <end position="386"/>
    </location>
</feature>
<reference evidence="10" key="1">
    <citation type="submission" date="2020-10" db="EMBL/GenBank/DDBJ databases">
        <title>Taxonomic study of unclassified bacteria belonging to the class Ktedonobacteria.</title>
        <authorList>
            <person name="Yabe S."/>
            <person name="Wang C.M."/>
            <person name="Zheng Y."/>
            <person name="Sakai Y."/>
            <person name="Cavaletti L."/>
            <person name="Monciardini P."/>
            <person name="Donadio S."/>
        </authorList>
    </citation>
    <scope>NUCLEOTIDE SEQUENCE</scope>
    <source>
        <strain evidence="10">SOSP1-1</strain>
    </source>
</reference>
<sequence>MALVGKQFSHYRILQLIGRGGMGEVYVIEDVRVQRQVAAKFIRMEMIQSDQEAASDALRLFWREATAIAQLDHPAILPLYDHGEEAIDDAHVAYLVMPYRPEGSLTAWLRKRAQMRQTSPLTLKQIAHFIQQAGQSLQYAHDHQVMHLDVKPANFLIQSKSATDNYPHLLLCDFGIARLASATSNASQHVRGTPLYMAPEQWANQPGFASDQYALAIMAYELLTGSPPFQGSPLNVMFAHLQEQPASVRERNPLLPSAVDLVLQRALAKKPEERFPSITEFAQVLQEALQEVRKESMLPAPPTLDASSKYAPAVNNLAASSGNMQLAQSFPLASVVVPVQEKVAHSSSVSAEVAGVATPRSLIMSTQPVSASPGSTTFPPSAPVGPNKRRSSILVGALLLLILVSIAGSSFSLWRAATATTQVNSEATMSTQANRQATATTQANEKATATTQANPGITWHVQTSDSDAYLLDVAWSGSQFVAVGIHSILTSSDGHTWIAQKAGDTHDGSDVAWLDEQFIAVGWNEQGSTIITSPDGLTWTTQYSGPLMNLSGVAWSGSQFVVVGDSGMILTSSDAHTWTTQSSDLRQNLLGVAWSSSQFVAVGASGTILTSPNGRTWTAQNSGTSKDLTSVAWLNSQFIALGKSGTILTSPNGRTWTAQNSGTSQDLTNVAWSGSQFVVVGWSENLGEVGTILTSSDDRTWIAQNSGTSQNLLGVTWSGSQFVAVGFPGLILTSP</sequence>
<dbReference type="GO" id="GO:0004674">
    <property type="term" value="F:protein serine/threonine kinase activity"/>
    <property type="evidence" value="ECO:0007669"/>
    <property type="project" value="UniProtKB-EC"/>
</dbReference>
<evidence type="ECO:0000259" key="9">
    <source>
        <dbReference type="PROSITE" id="PS50011"/>
    </source>
</evidence>
<dbReference type="PANTHER" id="PTHR43289">
    <property type="entry name" value="MITOGEN-ACTIVATED PROTEIN KINASE KINASE KINASE 20-RELATED"/>
    <property type="match status" value="1"/>
</dbReference>
<dbReference type="PANTHER" id="PTHR43289:SF6">
    <property type="entry name" value="SERINE_THREONINE-PROTEIN KINASE NEKL-3"/>
    <property type="match status" value="1"/>
</dbReference>
<dbReference type="InterPro" id="IPR017441">
    <property type="entry name" value="Protein_kinase_ATP_BS"/>
</dbReference>